<reference evidence="8 9" key="1">
    <citation type="submission" date="2019-01" db="EMBL/GenBank/DDBJ databases">
        <authorList>
            <person name="Sayadi A."/>
        </authorList>
    </citation>
    <scope>NUCLEOTIDE SEQUENCE [LARGE SCALE GENOMIC DNA]</scope>
</reference>
<comment type="subcellular location">
    <subcellularLocation>
        <location evidence="1">Mitochondrion membrane</location>
    </subcellularLocation>
</comment>
<dbReference type="Proteomes" id="UP000410492">
    <property type="component" value="Unassembled WGS sequence"/>
</dbReference>
<dbReference type="PANTHER" id="PTHR12297">
    <property type="entry name" value="HYPOXIA-INDUCBILE GENE 1 HIG1 -RELATED"/>
    <property type="match status" value="1"/>
</dbReference>
<evidence type="ECO:0000256" key="6">
    <source>
        <dbReference type="SAM" id="Phobius"/>
    </source>
</evidence>
<dbReference type="EMBL" id="CAACVG010014884">
    <property type="protein sequence ID" value="VEN63855.1"/>
    <property type="molecule type" value="Genomic_DNA"/>
</dbReference>
<gene>
    <name evidence="8" type="ORF">CALMAC_LOCUS20557</name>
</gene>
<protein>
    <recommendedName>
        <fullName evidence="7">HIG1 domain-containing protein</fullName>
    </recommendedName>
</protein>
<proteinExistence type="predicted"/>
<dbReference type="OrthoDB" id="10003563at2759"/>
<name>A0A653DWI6_CALMS</name>
<evidence type="ECO:0000256" key="3">
    <source>
        <dbReference type="ARBA" id="ARBA00022989"/>
    </source>
</evidence>
<dbReference type="InterPro" id="IPR050355">
    <property type="entry name" value="RCF1"/>
</dbReference>
<evidence type="ECO:0000313" key="9">
    <source>
        <dbReference type="Proteomes" id="UP000410492"/>
    </source>
</evidence>
<dbReference type="PANTHER" id="PTHR12297:SF3">
    <property type="entry name" value="HIG1 DOMAIN FAMILY MEMBER 1A"/>
    <property type="match status" value="1"/>
</dbReference>
<evidence type="ECO:0000256" key="1">
    <source>
        <dbReference type="ARBA" id="ARBA00004325"/>
    </source>
</evidence>
<organism evidence="8 9">
    <name type="scientific">Callosobruchus maculatus</name>
    <name type="common">Southern cowpea weevil</name>
    <name type="synonym">Pulse bruchid</name>
    <dbReference type="NCBI Taxonomy" id="64391"/>
    <lineage>
        <taxon>Eukaryota</taxon>
        <taxon>Metazoa</taxon>
        <taxon>Ecdysozoa</taxon>
        <taxon>Arthropoda</taxon>
        <taxon>Hexapoda</taxon>
        <taxon>Insecta</taxon>
        <taxon>Pterygota</taxon>
        <taxon>Neoptera</taxon>
        <taxon>Endopterygota</taxon>
        <taxon>Coleoptera</taxon>
        <taxon>Polyphaga</taxon>
        <taxon>Cucujiformia</taxon>
        <taxon>Chrysomeloidea</taxon>
        <taxon>Chrysomelidae</taxon>
        <taxon>Bruchinae</taxon>
        <taxon>Bruchini</taxon>
        <taxon>Callosobruchus</taxon>
    </lineage>
</organism>
<feature type="transmembrane region" description="Helical" evidence="6">
    <location>
        <begin position="69"/>
        <end position="87"/>
    </location>
</feature>
<dbReference type="PROSITE" id="PS51503">
    <property type="entry name" value="HIG1"/>
    <property type="match status" value="1"/>
</dbReference>
<keyword evidence="2 6" id="KW-0812">Transmembrane</keyword>
<dbReference type="GO" id="GO:0097250">
    <property type="term" value="P:mitochondrial respirasome assembly"/>
    <property type="evidence" value="ECO:0007669"/>
    <property type="project" value="TreeGrafter"/>
</dbReference>
<evidence type="ECO:0000256" key="2">
    <source>
        <dbReference type="ARBA" id="ARBA00022692"/>
    </source>
</evidence>
<dbReference type="Pfam" id="PF04588">
    <property type="entry name" value="HIG_1_N"/>
    <property type="match status" value="1"/>
</dbReference>
<feature type="domain" description="HIG1" evidence="7">
    <location>
        <begin position="4"/>
        <end position="96"/>
    </location>
</feature>
<dbReference type="Gene3D" id="6.10.140.1320">
    <property type="match status" value="1"/>
</dbReference>
<keyword evidence="9" id="KW-1185">Reference proteome</keyword>
<feature type="transmembrane region" description="Helical" evidence="6">
    <location>
        <begin position="30"/>
        <end position="49"/>
    </location>
</feature>
<accession>A0A653DWI6</accession>
<keyword evidence="3 6" id="KW-1133">Transmembrane helix</keyword>
<dbReference type="GO" id="GO:0031966">
    <property type="term" value="C:mitochondrial membrane"/>
    <property type="evidence" value="ECO:0007669"/>
    <property type="project" value="UniProtKB-SubCell"/>
</dbReference>
<evidence type="ECO:0000256" key="4">
    <source>
        <dbReference type="ARBA" id="ARBA00023128"/>
    </source>
</evidence>
<evidence type="ECO:0000256" key="5">
    <source>
        <dbReference type="ARBA" id="ARBA00023136"/>
    </source>
</evidence>
<evidence type="ECO:0000259" key="7">
    <source>
        <dbReference type="PROSITE" id="PS51503"/>
    </source>
</evidence>
<dbReference type="AlphaFoldDB" id="A0A653DWI6"/>
<keyword evidence="4" id="KW-0496">Mitochondrion</keyword>
<evidence type="ECO:0000313" key="8">
    <source>
        <dbReference type="EMBL" id="VEN63855.1"/>
    </source>
</evidence>
<dbReference type="InterPro" id="IPR007667">
    <property type="entry name" value="Hypoxia_induced_domain"/>
</dbReference>
<keyword evidence="5 6" id="KW-0472">Membrane</keyword>
<sequence length="97" mass="10487">MSIPVSMSDTKVFYEEESSSDRLARKAKEAPIFPIAIAICTAAVAYGAYSYKNRGKMSTSVYLMHLRVGAQGAAVGALSLGLLYTMANKYLLGNKQE</sequence>